<reference evidence="2" key="2">
    <citation type="submission" date="2020-09" db="EMBL/GenBank/DDBJ databases">
        <authorList>
            <person name="Sun Q."/>
            <person name="Zhou Y."/>
        </authorList>
    </citation>
    <scope>NUCLEOTIDE SEQUENCE</scope>
    <source>
        <strain evidence="2">CGMCC 1.14984</strain>
    </source>
</reference>
<proteinExistence type="predicted"/>
<comment type="caution">
    <text evidence="2">The sequence shown here is derived from an EMBL/GenBank/DDBJ whole genome shotgun (WGS) entry which is preliminary data.</text>
</comment>
<accession>A0A8J3A6H3</accession>
<dbReference type="CDD" id="cd15482">
    <property type="entry name" value="Sialidase_non-viral"/>
    <property type="match status" value="1"/>
</dbReference>
<feature type="domain" description="Sialidase" evidence="1">
    <location>
        <begin position="49"/>
        <end position="227"/>
    </location>
</feature>
<evidence type="ECO:0000313" key="3">
    <source>
        <dbReference type="Proteomes" id="UP000621856"/>
    </source>
</evidence>
<dbReference type="Proteomes" id="UP000621856">
    <property type="component" value="Unassembled WGS sequence"/>
</dbReference>
<protein>
    <recommendedName>
        <fullName evidence="1">Sialidase domain-containing protein</fullName>
    </recommendedName>
</protein>
<dbReference type="SUPFAM" id="SSF50939">
    <property type="entry name" value="Sialidases"/>
    <property type="match status" value="1"/>
</dbReference>
<evidence type="ECO:0000313" key="2">
    <source>
        <dbReference type="EMBL" id="GGI01946.1"/>
    </source>
</evidence>
<sequence length="230" mass="24816">MALPLLLISPFPTANAMEEASAIISKGFIYDDAPYPEAHASTIVETADGTIAASWFGGTKERNPDVAIWFATHEDGAWQTPVKVADGEQADGTFVPTWNPVLFQPADGPLTLYYKAGPTPRDWWGMQTVSHDGGQTWETPVRLPDGILGPIKNKPVQLGDGTIISPSSVENATYEGWFMHFERSGDNGDTWTSTGPIESPEGIDAIQPSILVHPDETLQALGRTRQGVVA</sequence>
<dbReference type="InterPro" id="IPR011040">
    <property type="entry name" value="Sialidase"/>
</dbReference>
<dbReference type="PANTHER" id="PTHR43752">
    <property type="entry name" value="BNR/ASP-BOX REPEAT FAMILY PROTEIN"/>
    <property type="match status" value="1"/>
</dbReference>
<organism evidence="2 3">
    <name type="scientific">Aquisalinus luteolus</name>
    <dbReference type="NCBI Taxonomy" id="1566827"/>
    <lineage>
        <taxon>Bacteria</taxon>
        <taxon>Pseudomonadati</taxon>
        <taxon>Pseudomonadota</taxon>
        <taxon>Alphaproteobacteria</taxon>
        <taxon>Parvularculales</taxon>
        <taxon>Parvularculaceae</taxon>
        <taxon>Aquisalinus</taxon>
    </lineage>
</organism>
<dbReference type="AlphaFoldDB" id="A0A8J3A6H3"/>
<dbReference type="Pfam" id="PF13088">
    <property type="entry name" value="BNR_2"/>
    <property type="match status" value="1"/>
</dbReference>
<dbReference type="PANTHER" id="PTHR43752:SF2">
    <property type="entry name" value="BNR_ASP-BOX REPEAT FAMILY PROTEIN"/>
    <property type="match status" value="1"/>
</dbReference>
<gene>
    <name evidence="2" type="ORF">GCM10011355_33780</name>
</gene>
<dbReference type="EMBL" id="BMGZ01000005">
    <property type="protein sequence ID" value="GGI01946.1"/>
    <property type="molecule type" value="Genomic_DNA"/>
</dbReference>
<dbReference type="InterPro" id="IPR036278">
    <property type="entry name" value="Sialidase_sf"/>
</dbReference>
<dbReference type="Gene3D" id="2.120.10.10">
    <property type="match status" value="1"/>
</dbReference>
<reference evidence="2" key="1">
    <citation type="journal article" date="2014" name="Int. J. Syst. Evol. Microbiol.">
        <title>Complete genome sequence of Corynebacterium casei LMG S-19264T (=DSM 44701T), isolated from a smear-ripened cheese.</title>
        <authorList>
            <consortium name="US DOE Joint Genome Institute (JGI-PGF)"/>
            <person name="Walter F."/>
            <person name="Albersmeier A."/>
            <person name="Kalinowski J."/>
            <person name="Ruckert C."/>
        </authorList>
    </citation>
    <scope>NUCLEOTIDE SEQUENCE</scope>
    <source>
        <strain evidence="2">CGMCC 1.14984</strain>
    </source>
</reference>
<evidence type="ECO:0000259" key="1">
    <source>
        <dbReference type="Pfam" id="PF13088"/>
    </source>
</evidence>
<name>A0A8J3A6H3_9PROT</name>